<evidence type="ECO:0000313" key="1">
    <source>
        <dbReference type="EMBL" id="KAF2093179.1"/>
    </source>
</evidence>
<dbReference type="Proteomes" id="UP000799772">
    <property type="component" value="Unassembled WGS sequence"/>
</dbReference>
<dbReference type="OrthoDB" id="2951834at2759"/>
<proteinExistence type="predicted"/>
<evidence type="ECO:0000313" key="2">
    <source>
        <dbReference type="Proteomes" id="UP000799772"/>
    </source>
</evidence>
<dbReference type="AlphaFoldDB" id="A0A9P4I3S3"/>
<accession>A0A9P4I3S3</accession>
<organism evidence="1 2">
    <name type="scientific">Rhizodiscina lignyota</name>
    <dbReference type="NCBI Taxonomy" id="1504668"/>
    <lineage>
        <taxon>Eukaryota</taxon>
        <taxon>Fungi</taxon>
        <taxon>Dikarya</taxon>
        <taxon>Ascomycota</taxon>
        <taxon>Pezizomycotina</taxon>
        <taxon>Dothideomycetes</taxon>
        <taxon>Pleosporomycetidae</taxon>
        <taxon>Aulographales</taxon>
        <taxon>Rhizodiscinaceae</taxon>
        <taxon>Rhizodiscina</taxon>
    </lineage>
</organism>
<dbReference type="EMBL" id="ML978139">
    <property type="protein sequence ID" value="KAF2093179.1"/>
    <property type="molecule type" value="Genomic_DNA"/>
</dbReference>
<comment type="caution">
    <text evidence="1">The sequence shown here is derived from an EMBL/GenBank/DDBJ whole genome shotgun (WGS) entry which is preliminary data.</text>
</comment>
<keyword evidence="2" id="KW-1185">Reference proteome</keyword>
<sequence>MADTTKQSLYKFLTLPLELRQQIYDFAILSEFPALSKMSHCDEWSSAINIFRTTYDTMNALRLTCRQVRAELPRSVELRHSLISARLPHQTWTTPKTKDGFKKHWMEMHFTLYNHCVSCPQKETCTKELVRPTVREYVMHINKEAAALRAKYTP</sequence>
<evidence type="ECO:0008006" key="3">
    <source>
        <dbReference type="Google" id="ProtNLM"/>
    </source>
</evidence>
<protein>
    <recommendedName>
        <fullName evidence="3">F-box domain-containing protein</fullName>
    </recommendedName>
</protein>
<name>A0A9P4I3S3_9PEZI</name>
<reference evidence="1" key="1">
    <citation type="journal article" date="2020" name="Stud. Mycol.">
        <title>101 Dothideomycetes genomes: a test case for predicting lifestyles and emergence of pathogens.</title>
        <authorList>
            <person name="Haridas S."/>
            <person name="Albert R."/>
            <person name="Binder M."/>
            <person name="Bloem J."/>
            <person name="Labutti K."/>
            <person name="Salamov A."/>
            <person name="Andreopoulos B."/>
            <person name="Baker S."/>
            <person name="Barry K."/>
            <person name="Bills G."/>
            <person name="Bluhm B."/>
            <person name="Cannon C."/>
            <person name="Castanera R."/>
            <person name="Culley D."/>
            <person name="Daum C."/>
            <person name="Ezra D."/>
            <person name="Gonzalez J."/>
            <person name="Henrissat B."/>
            <person name="Kuo A."/>
            <person name="Liang C."/>
            <person name="Lipzen A."/>
            <person name="Lutzoni F."/>
            <person name="Magnuson J."/>
            <person name="Mondo S."/>
            <person name="Nolan M."/>
            <person name="Ohm R."/>
            <person name="Pangilinan J."/>
            <person name="Park H.-J."/>
            <person name="Ramirez L."/>
            <person name="Alfaro M."/>
            <person name="Sun H."/>
            <person name="Tritt A."/>
            <person name="Yoshinaga Y."/>
            <person name="Zwiers L.-H."/>
            <person name="Turgeon B."/>
            <person name="Goodwin S."/>
            <person name="Spatafora J."/>
            <person name="Crous P."/>
            <person name="Grigoriev I."/>
        </authorList>
    </citation>
    <scope>NUCLEOTIDE SEQUENCE</scope>
    <source>
        <strain evidence="1">CBS 133067</strain>
    </source>
</reference>
<gene>
    <name evidence="1" type="ORF">NA57DRAFT_61699</name>
</gene>